<comment type="similarity">
    <text evidence="1">In the C-terminal section; belongs to the class-I pyridoxal-phosphate-dependent aminotransferase family.</text>
</comment>
<evidence type="ECO:0000313" key="8">
    <source>
        <dbReference type="Proteomes" id="UP000076400"/>
    </source>
</evidence>
<dbReference type="InterPro" id="IPR015421">
    <property type="entry name" value="PyrdxlP-dep_Trfase_major"/>
</dbReference>
<dbReference type="Gene3D" id="1.10.10.10">
    <property type="entry name" value="Winged helix-like DNA-binding domain superfamily/Winged helix DNA-binding domain"/>
    <property type="match status" value="1"/>
</dbReference>
<dbReference type="SMART" id="SM00345">
    <property type="entry name" value="HTH_GNTR"/>
    <property type="match status" value="1"/>
</dbReference>
<dbReference type="InterPro" id="IPR004839">
    <property type="entry name" value="Aminotransferase_I/II_large"/>
</dbReference>
<evidence type="ECO:0000256" key="5">
    <source>
        <dbReference type="ARBA" id="ARBA00023163"/>
    </source>
</evidence>
<dbReference type="InterPro" id="IPR036388">
    <property type="entry name" value="WH-like_DNA-bd_sf"/>
</dbReference>
<dbReference type="SUPFAM" id="SSF46785">
    <property type="entry name" value="Winged helix' DNA-binding domain"/>
    <property type="match status" value="1"/>
</dbReference>
<protein>
    <submittedName>
        <fullName evidence="7">Aspartate aminotransferase</fullName>
    </submittedName>
</protein>
<proteinExistence type="inferred from homology"/>
<keyword evidence="7" id="KW-0808">Transferase</keyword>
<gene>
    <name evidence="7" type="ORF">AUP43_05790</name>
</gene>
<evidence type="ECO:0000256" key="4">
    <source>
        <dbReference type="ARBA" id="ARBA00023125"/>
    </source>
</evidence>
<dbReference type="PROSITE" id="PS50949">
    <property type="entry name" value="HTH_GNTR"/>
    <property type="match status" value="1"/>
</dbReference>
<dbReference type="PANTHER" id="PTHR46577">
    <property type="entry name" value="HTH-TYPE TRANSCRIPTIONAL REGULATORY PROTEIN GABR"/>
    <property type="match status" value="1"/>
</dbReference>
<dbReference type="GO" id="GO:0008483">
    <property type="term" value="F:transaminase activity"/>
    <property type="evidence" value="ECO:0007669"/>
    <property type="project" value="UniProtKB-KW"/>
</dbReference>
<dbReference type="InterPro" id="IPR015424">
    <property type="entry name" value="PyrdxlP-dep_Trfase"/>
</dbReference>
<dbReference type="PRINTS" id="PR00035">
    <property type="entry name" value="HTHGNTR"/>
</dbReference>
<dbReference type="GO" id="GO:0003677">
    <property type="term" value="F:DNA binding"/>
    <property type="evidence" value="ECO:0007669"/>
    <property type="project" value="UniProtKB-KW"/>
</dbReference>
<dbReference type="OrthoDB" id="9808770at2"/>
<dbReference type="Gene3D" id="3.40.640.10">
    <property type="entry name" value="Type I PLP-dependent aspartate aminotransferase-like (Major domain)"/>
    <property type="match status" value="1"/>
</dbReference>
<dbReference type="InterPro" id="IPR000524">
    <property type="entry name" value="Tscrpt_reg_HTH_GntR"/>
</dbReference>
<sequence length="500" mass="54815">MVQLRKKAKHRAGKDRQQGMGARQIYEALRDQIAGGVYGSDGLLASSRVLAAELGVSRTTVTAAYEQLAAEGFIHVRHGARPRVAASVFFPDCSIGSPRPSSAIRLSAYGERLTAIPPRPVKRPGNLVADFRYGDLAPSDFPLLAWKRAVVAAISQKPDRLTYDDPLGARRLRIALQGYLWRARTLRCDLDQIIIVNGSQQGLDLCARLLLDAGDRFVMENPCYAMARHIFSATGAAPISLPVDKDGLNTELLAGIEARLAYVTPSHQFPLGGVMPIGRRQQLLAWARQSNAYVIEDDYDSEYRYDIDPVPPLHGLADSGNVIYLGTISKTLSPTLRIGYMVVPPELQTVFAPAKQLTDRHTPVIEQEALAALLESGVYESHVRRARRRNGERRQMLLNALAQRFGDRVVIEGANAGLHIVAWFPDLPQTSEEALIEGARRLGIGVHTVSPLYDPAFPDALPQKVGLVIGYAALQDWGIQRGVRLLGDAVDNLCMASRLL</sequence>
<keyword evidence="4" id="KW-0238">DNA-binding</keyword>
<keyword evidence="2" id="KW-0663">Pyridoxal phosphate</keyword>
<evidence type="ECO:0000259" key="6">
    <source>
        <dbReference type="PROSITE" id="PS50949"/>
    </source>
</evidence>
<dbReference type="GO" id="GO:0003700">
    <property type="term" value="F:DNA-binding transcription factor activity"/>
    <property type="evidence" value="ECO:0007669"/>
    <property type="project" value="InterPro"/>
</dbReference>
<dbReference type="InterPro" id="IPR036390">
    <property type="entry name" value="WH_DNA-bd_sf"/>
</dbReference>
<keyword evidence="5" id="KW-0804">Transcription</keyword>
<keyword evidence="3" id="KW-0805">Transcription regulation</keyword>
<dbReference type="CDD" id="cd00609">
    <property type="entry name" value="AAT_like"/>
    <property type="match status" value="1"/>
</dbReference>
<accession>A0A154WEM4</accession>
<evidence type="ECO:0000313" key="7">
    <source>
        <dbReference type="EMBL" id="KZD11984.1"/>
    </source>
</evidence>
<evidence type="ECO:0000256" key="3">
    <source>
        <dbReference type="ARBA" id="ARBA00023015"/>
    </source>
</evidence>
<keyword evidence="7" id="KW-0032">Aminotransferase</keyword>
<dbReference type="Pfam" id="PF00155">
    <property type="entry name" value="Aminotran_1_2"/>
    <property type="match status" value="1"/>
</dbReference>
<dbReference type="AlphaFoldDB" id="A0A154WEM4"/>
<name>A0A154WEM4_9PROT</name>
<dbReference type="EMBL" id="LPXN01000068">
    <property type="protein sequence ID" value="KZD11984.1"/>
    <property type="molecule type" value="Genomic_DNA"/>
</dbReference>
<reference evidence="7 8" key="1">
    <citation type="submission" date="2015-12" db="EMBL/GenBank/DDBJ databases">
        <title>Genome sequence of Oceanibaculum pacificum MCCC 1A02656.</title>
        <authorList>
            <person name="Lu L."/>
            <person name="Lai Q."/>
            <person name="Shao Z."/>
            <person name="Qian P."/>
        </authorList>
    </citation>
    <scope>NUCLEOTIDE SEQUENCE [LARGE SCALE GENOMIC DNA]</scope>
    <source>
        <strain evidence="7 8">MCCC 1A02656</strain>
    </source>
</reference>
<dbReference type="InterPro" id="IPR051446">
    <property type="entry name" value="HTH_trans_reg/aminotransferase"/>
</dbReference>
<dbReference type="SUPFAM" id="SSF53383">
    <property type="entry name" value="PLP-dependent transferases"/>
    <property type="match status" value="1"/>
</dbReference>
<evidence type="ECO:0000256" key="2">
    <source>
        <dbReference type="ARBA" id="ARBA00022898"/>
    </source>
</evidence>
<dbReference type="Pfam" id="PF00392">
    <property type="entry name" value="GntR"/>
    <property type="match status" value="1"/>
</dbReference>
<evidence type="ECO:0000256" key="1">
    <source>
        <dbReference type="ARBA" id="ARBA00005384"/>
    </source>
</evidence>
<dbReference type="RefSeq" id="WP_067553488.1">
    <property type="nucleotide sequence ID" value="NZ_LPXN01000068.1"/>
</dbReference>
<dbReference type="CDD" id="cd07377">
    <property type="entry name" value="WHTH_GntR"/>
    <property type="match status" value="1"/>
</dbReference>
<feature type="domain" description="HTH gntR-type" evidence="6">
    <location>
        <begin position="19"/>
        <end position="87"/>
    </location>
</feature>
<organism evidence="7 8">
    <name type="scientific">Oceanibaculum pacificum</name>
    <dbReference type="NCBI Taxonomy" id="580166"/>
    <lineage>
        <taxon>Bacteria</taxon>
        <taxon>Pseudomonadati</taxon>
        <taxon>Pseudomonadota</taxon>
        <taxon>Alphaproteobacteria</taxon>
        <taxon>Rhodospirillales</taxon>
        <taxon>Oceanibaculaceae</taxon>
        <taxon>Oceanibaculum</taxon>
    </lineage>
</organism>
<dbReference type="Proteomes" id="UP000076400">
    <property type="component" value="Unassembled WGS sequence"/>
</dbReference>
<dbReference type="STRING" id="580166.AUP43_05790"/>
<keyword evidence="8" id="KW-1185">Reference proteome</keyword>
<dbReference type="GO" id="GO:0030170">
    <property type="term" value="F:pyridoxal phosphate binding"/>
    <property type="evidence" value="ECO:0007669"/>
    <property type="project" value="InterPro"/>
</dbReference>
<comment type="caution">
    <text evidence="7">The sequence shown here is derived from an EMBL/GenBank/DDBJ whole genome shotgun (WGS) entry which is preliminary data.</text>
</comment>
<dbReference type="PANTHER" id="PTHR46577:SF1">
    <property type="entry name" value="HTH-TYPE TRANSCRIPTIONAL REGULATORY PROTEIN GABR"/>
    <property type="match status" value="1"/>
</dbReference>